<feature type="domain" description="Aminoglycoside phosphotransferase" evidence="11">
    <location>
        <begin position="186"/>
        <end position="438"/>
    </location>
</feature>
<dbReference type="InterPro" id="IPR011009">
    <property type="entry name" value="Kinase-like_dom_sf"/>
</dbReference>
<dbReference type="InterPro" id="IPR027417">
    <property type="entry name" value="P-loop_NTPase"/>
</dbReference>
<evidence type="ECO:0000313" key="13">
    <source>
        <dbReference type="Proteomes" id="UP000292781"/>
    </source>
</evidence>
<dbReference type="InterPro" id="IPR003442">
    <property type="entry name" value="T6A_TsaE"/>
</dbReference>
<evidence type="ECO:0000256" key="2">
    <source>
        <dbReference type="ARBA" id="ARBA00007599"/>
    </source>
</evidence>
<keyword evidence="7" id="KW-0547">Nucleotide-binding</keyword>
<dbReference type="Gene3D" id="3.90.1200.10">
    <property type="match status" value="1"/>
</dbReference>
<dbReference type="GO" id="GO:0016740">
    <property type="term" value="F:transferase activity"/>
    <property type="evidence" value="ECO:0007669"/>
    <property type="project" value="UniProtKB-KW"/>
</dbReference>
<dbReference type="RefSeq" id="WP_131307562.1">
    <property type="nucleotide sequence ID" value="NZ_SJFN01000008.1"/>
</dbReference>
<proteinExistence type="inferred from homology"/>
<dbReference type="EMBL" id="SJFN01000008">
    <property type="protein sequence ID" value="TBW39213.1"/>
    <property type="molecule type" value="Genomic_DNA"/>
</dbReference>
<keyword evidence="12" id="KW-0808">Transferase</keyword>
<reference evidence="12 13" key="1">
    <citation type="submission" date="2019-02" db="EMBL/GenBank/DDBJ databases">
        <title>Siculibacillus lacustris gen. nov., sp. nov., a new rosette-forming bacterium isolated from a freshwater crater lake (Lake St. Ana, Romania).</title>
        <authorList>
            <person name="Felfoldi T."/>
            <person name="Marton Z."/>
            <person name="Szabo A."/>
            <person name="Mentes A."/>
            <person name="Boka K."/>
            <person name="Marialigeti K."/>
            <person name="Mathe I."/>
            <person name="Koncz M."/>
            <person name="Schumann P."/>
            <person name="Toth E."/>
        </authorList>
    </citation>
    <scope>NUCLEOTIDE SEQUENCE [LARGE SCALE GENOMIC DNA]</scope>
    <source>
        <strain evidence="12 13">SA-279</strain>
    </source>
</reference>
<dbReference type="GO" id="GO:0002949">
    <property type="term" value="P:tRNA threonylcarbamoyladenosine modification"/>
    <property type="evidence" value="ECO:0007669"/>
    <property type="project" value="InterPro"/>
</dbReference>
<keyword evidence="8" id="KW-0067">ATP-binding</keyword>
<dbReference type="PIRSF" id="PIRSF036599">
    <property type="entry name" value="AtpPhos"/>
    <property type="match status" value="1"/>
</dbReference>
<sequence length="522" mass="56610">MDEPLPAALDEIEIRIERDLADESATVAFAEDLAAILRPGDVVALVGDLGAGKSTLARALIRAVADDAALEVPSPTFTLVQAYETARLTVAHFDLYRLADPDELDELGFDEAIAAGAVLVEWPDHAGPRLPDDALIVALAQGARPEARRLTVVGDRARWGLRLERSLAVRAFLAAAGHGAWHRRHLQGDASSRSYERLSLGAAAVVLMNHPPEPEDAAGRARIAARAAARLAEGPRPFLAFAHGLAAAGVRVPAVLAQDLDRGFLLLEDLGSVPCVAGMPPRPIPERYRAAVELLAELHGRALPDRLDDGAGGSHEVLRCDAAVLAAEVTVFLDWGLPHLLGRPAGADERARFAALWAPLFDEVLAAPATWCLRDYHSPNLLWLAHESGTRRVGVLDFQDTIFGPPAYDVVSLAQDARVDVSPELEAELIAAYVAARRASAPDFNEAAFRRAYAILAAQRNTRILGVFARLDARDGKPQYLAHRPRLWAYLDRVLDEPVLRPLKLWYEEAVPRERRAARPPA</sequence>
<dbReference type="Pfam" id="PF01636">
    <property type="entry name" value="APH"/>
    <property type="match status" value="1"/>
</dbReference>
<dbReference type="SUPFAM" id="SSF52540">
    <property type="entry name" value="P-loop containing nucleoside triphosphate hydrolases"/>
    <property type="match status" value="1"/>
</dbReference>
<evidence type="ECO:0000313" key="12">
    <source>
        <dbReference type="EMBL" id="TBW39213.1"/>
    </source>
</evidence>
<dbReference type="Gene3D" id="3.40.50.300">
    <property type="entry name" value="P-loop containing nucleotide triphosphate hydrolases"/>
    <property type="match status" value="1"/>
</dbReference>
<dbReference type="GO" id="GO:0005737">
    <property type="term" value="C:cytoplasm"/>
    <property type="evidence" value="ECO:0007669"/>
    <property type="project" value="UniProtKB-SubCell"/>
</dbReference>
<evidence type="ECO:0000256" key="4">
    <source>
        <dbReference type="ARBA" id="ARBA00022490"/>
    </source>
</evidence>
<evidence type="ECO:0000256" key="6">
    <source>
        <dbReference type="ARBA" id="ARBA00022723"/>
    </source>
</evidence>
<evidence type="ECO:0000256" key="8">
    <source>
        <dbReference type="ARBA" id="ARBA00022840"/>
    </source>
</evidence>
<dbReference type="NCBIfam" id="TIGR00150">
    <property type="entry name" value="T6A_YjeE"/>
    <property type="match status" value="1"/>
</dbReference>
<evidence type="ECO:0000256" key="5">
    <source>
        <dbReference type="ARBA" id="ARBA00022694"/>
    </source>
</evidence>
<evidence type="ECO:0000256" key="9">
    <source>
        <dbReference type="ARBA" id="ARBA00022842"/>
    </source>
</evidence>
<evidence type="ECO:0000259" key="11">
    <source>
        <dbReference type="Pfam" id="PF01636"/>
    </source>
</evidence>
<dbReference type="Gene3D" id="3.30.200.20">
    <property type="entry name" value="Phosphorylase Kinase, domain 1"/>
    <property type="match status" value="1"/>
</dbReference>
<protein>
    <recommendedName>
        <fullName evidence="3">tRNA threonylcarbamoyladenosine biosynthesis protein TsaE</fullName>
    </recommendedName>
    <alternativeName>
        <fullName evidence="10">t(6)A37 threonylcarbamoyladenosine biosynthesis protein TsaE</fullName>
    </alternativeName>
</protein>
<evidence type="ECO:0000256" key="10">
    <source>
        <dbReference type="ARBA" id="ARBA00032441"/>
    </source>
</evidence>
<dbReference type="Pfam" id="PF02367">
    <property type="entry name" value="TsaE"/>
    <property type="match status" value="1"/>
</dbReference>
<gene>
    <name evidence="12" type="primary">tsaE</name>
    <name evidence="12" type="ORF">EYW49_06880</name>
</gene>
<evidence type="ECO:0000256" key="7">
    <source>
        <dbReference type="ARBA" id="ARBA00022741"/>
    </source>
</evidence>
<keyword evidence="13" id="KW-1185">Reference proteome</keyword>
<keyword evidence="6" id="KW-0479">Metal-binding</keyword>
<dbReference type="GO" id="GO:0005524">
    <property type="term" value="F:ATP binding"/>
    <property type="evidence" value="ECO:0007669"/>
    <property type="project" value="UniProtKB-KW"/>
</dbReference>
<dbReference type="PANTHER" id="PTHR33540:SF2">
    <property type="entry name" value="TRNA THREONYLCARBAMOYLADENOSINE BIOSYNTHESIS PROTEIN TSAE"/>
    <property type="match status" value="1"/>
</dbReference>
<evidence type="ECO:0000256" key="1">
    <source>
        <dbReference type="ARBA" id="ARBA00004496"/>
    </source>
</evidence>
<keyword evidence="9" id="KW-0460">Magnesium</keyword>
<evidence type="ECO:0000256" key="3">
    <source>
        <dbReference type="ARBA" id="ARBA00019010"/>
    </source>
</evidence>
<name>A0A4Q9VVW2_9HYPH</name>
<dbReference type="AlphaFoldDB" id="A0A4Q9VVW2"/>
<keyword evidence="4" id="KW-0963">Cytoplasm</keyword>
<dbReference type="InterPro" id="IPR002575">
    <property type="entry name" value="Aminoglycoside_PTrfase"/>
</dbReference>
<dbReference type="PANTHER" id="PTHR33540">
    <property type="entry name" value="TRNA THREONYLCARBAMOYLADENOSINE BIOSYNTHESIS PROTEIN TSAE"/>
    <property type="match status" value="1"/>
</dbReference>
<dbReference type="Proteomes" id="UP000292781">
    <property type="component" value="Unassembled WGS sequence"/>
</dbReference>
<dbReference type="InterPro" id="IPR012180">
    <property type="entry name" value="Bifunc_ATPase/PTrfase"/>
</dbReference>
<comment type="caution">
    <text evidence="12">The sequence shown here is derived from an EMBL/GenBank/DDBJ whole genome shotgun (WGS) entry which is preliminary data.</text>
</comment>
<accession>A0A4Q9VVW2</accession>
<dbReference type="SUPFAM" id="SSF56112">
    <property type="entry name" value="Protein kinase-like (PK-like)"/>
    <property type="match status" value="1"/>
</dbReference>
<comment type="subcellular location">
    <subcellularLocation>
        <location evidence="1">Cytoplasm</location>
    </subcellularLocation>
</comment>
<dbReference type="OrthoDB" id="9809275at2"/>
<organism evidence="12 13">
    <name type="scientific">Siculibacillus lacustris</name>
    <dbReference type="NCBI Taxonomy" id="1549641"/>
    <lineage>
        <taxon>Bacteria</taxon>
        <taxon>Pseudomonadati</taxon>
        <taxon>Pseudomonadota</taxon>
        <taxon>Alphaproteobacteria</taxon>
        <taxon>Hyphomicrobiales</taxon>
        <taxon>Ancalomicrobiaceae</taxon>
        <taxon>Siculibacillus</taxon>
    </lineage>
</organism>
<keyword evidence="5" id="KW-0819">tRNA processing</keyword>
<dbReference type="GO" id="GO:0046872">
    <property type="term" value="F:metal ion binding"/>
    <property type="evidence" value="ECO:0007669"/>
    <property type="project" value="UniProtKB-KW"/>
</dbReference>
<comment type="similarity">
    <text evidence="2">Belongs to the TsaE family.</text>
</comment>